<proteinExistence type="predicted"/>
<feature type="signal peptide" evidence="2">
    <location>
        <begin position="1"/>
        <end position="23"/>
    </location>
</feature>
<evidence type="ECO:0008006" key="4">
    <source>
        <dbReference type="Google" id="ProtNLM"/>
    </source>
</evidence>
<dbReference type="AlphaFoldDB" id="A0A6J4P8R3"/>
<organism evidence="3">
    <name type="scientific">uncultured Pyrinomonadaceae bacterium</name>
    <dbReference type="NCBI Taxonomy" id="2283094"/>
    <lineage>
        <taxon>Bacteria</taxon>
        <taxon>Pseudomonadati</taxon>
        <taxon>Acidobacteriota</taxon>
        <taxon>Blastocatellia</taxon>
        <taxon>Blastocatellales</taxon>
        <taxon>Pyrinomonadaceae</taxon>
        <taxon>environmental samples</taxon>
    </lineage>
</organism>
<dbReference type="Gene3D" id="2.30.30.30">
    <property type="match status" value="1"/>
</dbReference>
<feature type="region of interest" description="Disordered" evidence="1">
    <location>
        <begin position="274"/>
        <end position="320"/>
    </location>
</feature>
<dbReference type="EMBL" id="CADCUR010000154">
    <property type="protein sequence ID" value="CAA9403997.1"/>
    <property type="molecule type" value="Genomic_DNA"/>
</dbReference>
<name>A0A6J4P8R3_9BACT</name>
<protein>
    <recommendedName>
        <fullName evidence="4">DUF5666 domain-containing protein</fullName>
    </recommendedName>
</protein>
<keyword evidence="2" id="KW-0732">Signal</keyword>
<feature type="compositionally biased region" description="Gly residues" evidence="1">
    <location>
        <begin position="309"/>
        <end position="320"/>
    </location>
</feature>
<feature type="chain" id="PRO_5027020894" description="DUF5666 domain-containing protein" evidence="2">
    <location>
        <begin position="24"/>
        <end position="400"/>
    </location>
</feature>
<gene>
    <name evidence="3" type="ORF">AVDCRST_MAG74-1826</name>
</gene>
<evidence type="ECO:0000256" key="1">
    <source>
        <dbReference type="SAM" id="MobiDB-lite"/>
    </source>
</evidence>
<sequence>MRQKTILLTLLVFLAGASFAVRAQDALKPSVVMGEVSSLTVSEIVLQTKDGAVSAVLSDKTEYKRVSPENPSLKTAVAATFADIGAGDKVVVSGIMAADKKSIPARTVYLMTKADIAGRQAKDQERWKTRGISGQVAAVNAQTKEITVSSRGIMGETKTILTPKDDAKFRRYAPDSVRYDEAKTSSLDEIKVGDSVRALGDKSADGATFKAEEIISGSFQTIGGTITAIDAAKNEITITNIQTKKPVTIVVGQNSVLKQFPAEMAQRFAAFQAGGGGAMQPPTGMRPPQANQPGGQTNPQGQGAPNGMRPGGGGGMRGAGGIDEMLERFPTITITDLKVGEIIAFSSTKTQNADRVTAIKLLSGVEPFLKAPQQAAGNNSGRRGADAGFSIPGLEGGGGF</sequence>
<dbReference type="InterPro" id="IPR014722">
    <property type="entry name" value="Rib_uL2_dom2"/>
</dbReference>
<accession>A0A6J4P8R3</accession>
<evidence type="ECO:0000313" key="3">
    <source>
        <dbReference type="EMBL" id="CAA9403997.1"/>
    </source>
</evidence>
<reference evidence="3" key="1">
    <citation type="submission" date="2020-02" db="EMBL/GenBank/DDBJ databases">
        <authorList>
            <person name="Meier V. D."/>
        </authorList>
    </citation>
    <scope>NUCLEOTIDE SEQUENCE</scope>
    <source>
        <strain evidence="3">AVDCRST_MAG74</strain>
    </source>
</reference>
<feature type="compositionally biased region" description="Low complexity" evidence="1">
    <location>
        <begin position="279"/>
        <end position="308"/>
    </location>
</feature>
<feature type="region of interest" description="Disordered" evidence="1">
    <location>
        <begin position="373"/>
        <end position="400"/>
    </location>
</feature>
<evidence type="ECO:0000256" key="2">
    <source>
        <dbReference type="SAM" id="SignalP"/>
    </source>
</evidence>